<keyword evidence="2" id="KW-1133">Transmembrane helix</keyword>
<keyword evidence="4" id="KW-1185">Reference proteome</keyword>
<evidence type="ECO:0000313" key="3">
    <source>
        <dbReference type="EMBL" id="OCK82541.1"/>
    </source>
</evidence>
<evidence type="ECO:0000256" key="2">
    <source>
        <dbReference type="SAM" id="Phobius"/>
    </source>
</evidence>
<reference evidence="3 4" key="1">
    <citation type="journal article" date="2016" name="Nat. Commun.">
        <title>Ectomycorrhizal ecology is imprinted in the genome of the dominant symbiotic fungus Cenococcum geophilum.</title>
        <authorList>
            <consortium name="DOE Joint Genome Institute"/>
            <person name="Peter M."/>
            <person name="Kohler A."/>
            <person name="Ohm R.A."/>
            <person name="Kuo A."/>
            <person name="Krutzmann J."/>
            <person name="Morin E."/>
            <person name="Arend M."/>
            <person name="Barry K.W."/>
            <person name="Binder M."/>
            <person name="Choi C."/>
            <person name="Clum A."/>
            <person name="Copeland A."/>
            <person name="Grisel N."/>
            <person name="Haridas S."/>
            <person name="Kipfer T."/>
            <person name="LaButti K."/>
            <person name="Lindquist E."/>
            <person name="Lipzen A."/>
            <person name="Maire R."/>
            <person name="Meier B."/>
            <person name="Mihaltcheva S."/>
            <person name="Molinier V."/>
            <person name="Murat C."/>
            <person name="Poggeler S."/>
            <person name="Quandt C.A."/>
            <person name="Sperisen C."/>
            <person name="Tritt A."/>
            <person name="Tisserant E."/>
            <person name="Crous P.W."/>
            <person name="Henrissat B."/>
            <person name="Nehls U."/>
            <person name="Egli S."/>
            <person name="Spatafora J.W."/>
            <person name="Grigoriev I.V."/>
            <person name="Martin F.M."/>
        </authorList>
    </citation>
    <scope>NUCLEOTIDE SEQUENCE [LARGE SCALE GENOMIC DNA]</scope>
    <source>
        <strain evidence="3 4">CBS 459.81</strain>
    </source>
</reference>
<dbReference type="Proteomes" id="UP000250266">
    <property type="component" value="Unassembled WGS sequence"/>
</dbReference>
<gene>
    <name evidence="3" type="ORF">K432DRAFT_219694</name>
</gene>
<protein>
    <submittedName>
        <fullName evidence="3">Uncharacterized protein</fullName>
    </submittedName>
</protein>
<dbReference type="AlphaFoldDB" id="A0A8E2EEX5"/>
<feature type="transmembrane region" description="Helical" evidence="2">
    <location>
        <begin position="30"/>
        <end position="54"/>
    </location>
</feature>
<dbReference type="EMBL" id="KV744885">
    <property type="protein sequence ID" value="OCK82541.1"/>
    <property type="molecule type" value="Genomic_DNA"/>
</dbReference>
<keyword evidence="2" id="KW-0472">Membrane</keyword>
<organism evidence="3 4">
    <name type="scientific">Lepidopterella palustris CBS 459.81</name>
    <dbReference type="NCBI Taxonomy" id="1314670"/>
    <lineage>
        <taxon>Eukaryota</taxon>
        <taxon>Fungi</taxon>
        <taxon>Dikarya</taxon>
        <taxon>Ascomycota</taxon>
        <taxon>Pezizomycotina</taxon>
        <taxon>Dothideomycetes</taxon>
        <taxon>Pleosporomycetidae</taxon>
        <taxon>Mytilinidiales</taxon>
        <taxon>Argynnaceae</taxon>
        <taxon>Lepidopterella</taxon>
    </lineage>
</organism>
<evidence type="ECO:0000256" key="1">
    <source>
        <dbReference type="SAM" id="MobiDB-lite"/>
    </source>
</evidence>
<keyword evidence="2" id="KW-0812">Transmembrane</keyword>
<proteinExistence type="predicted"/>
<feature type="region of interest" description="Disordered" evidence="1">
    <location>
        <begin position="163"/>
        <end position="204"/>
    </location>
</feature>
<accession>A0A8E2EEX5</accession>
<evidence type="ECO:0000313" key="4">
    <source>
        <dbReference type="Proteomes" id="UP000250266"/>
    </source>
</evidence>
<name>A0A8E2EEX5_9PEZI</name>
<sequence length="226" mass="25710">MPVLTRQDHASRLSARLNSDIPTLLLSSPVIRNLIICTSIFFVALMILIAYLLCFYREREEICWPCRCCCRCKKTNPKRKKSRLGSRDYALSADARNASARSVHAPARTADAAAVLGISRPESYGSRRVLIRIPPPQQQPGRDSVVLDDQFVIGEEDQEYEMGYFSPNKEKPKQTHPLPLPRRSENDQVTATGPTKGRLHKQRRRSSELYFGFRCDDEDPFRDGSV</sequence>